<keyword evidence="2" id="KW-1185">Reference proteome</keyword>
<name>A0A4C1Z097_EUMVA</name>
<organism evidence="1 2">
    <name type="scientific">Eumeta variegata</name>
    <name type="common">Bagworm moth</name>
    <name type="synonym">Eumeta japonica</name>
    <dbReference type="NCBI Taxonomy" id="151549"/>
    <lineage>
        <taxon>Eukaryota</taxon>
        <taxon>Metazoa</taxon>
        <taxon>Ecdysozoa</taxon>
        <taxon>Arthropoda</taxon>
        <taxon>Hexapoda</taxon>
        <taxon>Insecta</taxon>
        <taxon>Pterygota</taxon>
        <taxon>Neoptera</taxon>
        <taxon>Endopterygota</taxon>
        <taxon>Lepidoptera</taxon>
        <taxon>Glossata</taxon>
        <taxon>Ditrysia</taxon>
        <taxon>Tineoidea</taxon>
        <taxon>Psychidae</taxon>
        <taxon>Oiketicinae</taxon>
        <taxon>Eumeta</taxon>
    </lineage>
</organism>
<protein>
    <submittedName>
        <fullName evidence="1">Uncharacterized protein</fullName>
    </submittedName>
</protein>
<accession>A0A4C1Z097</accession>
<evidence type="ECO:0000313" key="2">
    <source>
        <dbReference type="Proteomes" id="UP000299102"/>
    </source>
</evidence>
<dbReference type="AlphaFoldDB" id="A0A4C1Z097"/>
<gene>
    <name evidence="1" type="ORF">EVAR_62664_1</name>
</gene>
<evidence type="ECO:0000313" key="1">
    <source>
        <dbReference type="EMBL" id="GBP81748.1"/>
    </source>
</evidence>
<comment type="caution">
    <text evidence="1">The sequence shown here is derived from an EMBL/GenBank/DDBJ whole genome shotgun (WGS) entry which is preliminary data.</text>
</comment>
<dbReference type="Proteomes" id="UP000299102">
    <property type="component" value="Unassembled WGS sequence"/>
</dbReference>
<dbReference type="EMBL" id="BGZK01001528">
    <property type="protein sequence ID" value="GBP81748.1"/>
    <property type="molecule type" value="Genomic_DNA"/>
</dbReference>
<proteinExistence type="predicted"/>
<sequence>MVAVFRGSSNEAFEKFYNDYKTSHVEKLERATEKNGLKSFGEVRAHRAARRERASDDKWLERGHAITPRDTRYSGLHSRAGASFHGGTSPVIAIPATRVMEMHNLYITSAHS</sequence>
<reference evidence="1 2" key="1">
    <citation type="journal article" date="2019" name="Commun. Biol.">
        <title>The bagworm genome reveals a unique fibroin gene that provides high tensile strength.</title>
        <authorList>
            <person name="Kono N."/>
            <person name="Nakamura H."/>
            <person name="Ohtoshi R."/>
            <person name="Tomita M."/>
            <person name="Numata K."/>
            <person name="Arakawa K."/>
        </authorList>
    </citation>
    <scope>NUCLEOTIDE SEQUENCE [LARGE SCALE GENOMIC DNA]</scope>
</reference>